<dbReference type="UniPathway" id="UPA00275"/>
<organism evidence="5 6">
    <name type="scientific">Lucilia cuprina</name>
    <name type="common">Green bottle fly</name>
    <name type="synonym">Australian sheep blowfly</name>
    <dbReference type="NCBI Taxonomy" id="7375"/>
    <lineage>
        <taxon>Eukaryota</taxon>
        <taxon>Metazoa</taxon>
        <taxon>Ecdysozoa</taxon>
        <taxon>Arthropoda</taxon>
        <taxon>Hexapoda</taxon>
        <taxon>Insecta</taxon>
        <taxon>Pterygota</taxon>
        <taxon>Neoptera</taxon>
        <taxon>Endopterygota</taxon>
        <taxon>Diptera</taxon>
        <taxon>Brachycera</taxon>
        <taxon>Muscomorpha</taxon>
        <taxon>Oestroidea</taxon>
        <taxon>Calliphoridae</taxon>
        <taxon>Luciliinae</taxon>
        <taxon>Lucilia</taxon>
    </lineage>
</organism>
<protein>
    <recommendedName>
        <fullName evidence="2">3,4-dihydroxy-2-butanone-4-phosphate synthase</fullName>
        <ecNumber evidence="2">4.1.99.12</ecNumber>
    </recommendedName>
</protein>
<dbReference type="GO" id="GO:0008686">
    <property type="term" value="F:3,4-dihydroxy-2-butanone-4-phosphate synthase activity"/>
    <property type="evidence" value="ECO:0007669"/>
    <property type="project" value="UniProtKB-EC"/>
</dbReference>
<dbReference type="PANTHER" id="PTHR21327">
    <property type="entry name" value="GTP CYCLOHYDROLASE II-RELATED"/>
    <property type="match status" value="1"/>
</dbReference>
<keyword evidence="4" id="KW-0479">Metal-binding</keyword>
<dbReference type="SUPFAM" id="SSF55821">
    <property type="entry name" value="YrdC/RibB"/>
    <property type="match status" value="1"/>
</dbReference>
<evidence type="ECO:0000256" key="1">
    <source>
        <dbReference type="ARBA" id="ARBA00004904"/>
    </source>
</evidence>
<dbReference type="Proteomes" id="UP000037069">
    <property type="component" value="Unassembled WGS sequence"/>
</dbReference>
<comment type="caution">
    <text evidence="5">The sequence shown here is derived from an EMBL/GenBank/DDBJ whole genome shotgun (WGS) entry which is preliminary data.</text>
</comment>
<dbReference type="EMBL" id="JRES01001384">
    <property type="protein sequence ID" value="KNC23219.1"/>
    <property type="molecule type" value="Genomic_DNA"/>
</dbReference>
<dbReference type="InterPro" id="IPR017945">
    <property type="entry name" value="DHBP_synth_RibB-like_a/b_dom"/>
</dbReference>
<dbReference type="GO" id="GO:0005758">
    <property type="term" value="C:mitochondrial intermembrane space"/>
    <property type="evidence" value="ECO:0007669"/>
    <property type="project" value="TreeGrafter"/>
</dbReference>
<dbReference type="PANTHER" id="PTHR21327:SF18">
    <property type="entry name" value="3,4-DIHYDROXY-2-BUTANONE 4-PHOSPHATE SYNTHASE"/>
    <property type="match status" value="1"/>
</dbReference>
<keyword evidence="6" id="KW-1185">Reference proteome</keyword>
<dbReference type="AlphaFoldDB" id="A0A0L0BVF9"/>
<evidence type="ECO:0000256" key="3">
    <source>
        <dbReference type="ARBA" id="ARBA00022619"/>
    </source>
</evidence>
<sequence length="81" mass="9215">MFDKIEDALKAFKNGEFLLVLDDEDRENEGDLIASAEDMTTEKMAFLVKHSSGYVCVPLTNERADQLDLPLMIPAMQDRHK</sequence>
<reference evidence="5 6" key="1">
    <citation type="journal article" date="2015" name="Nat. Commun.">
        <title>Lucilia cuprina genome unlocks parasitic fly biology to underpin future interventions.</title>
        <authorList>
            <person name="Anstead C.A."/>
            <person name="Korhonen P.K."/>
            <person name="Young N.D."/>
            <person name="Hall R.S."/>
            <person name="Jex A.R."/>
            <person name="Murali S.C."/>
            <person name="Hughes D.S."/>
            <person name="Lee S.F."/>
            <person name="Perry T."/>
            <person name="Stroehlein A.J."/>
            <person name="Ansell B.R."/>
            <person name="Breugelmans B."/>
            <person name="Hofmann A."/>
            <person name="Qu J."/>
            <person name="Dugan S."/>
            <person name="Lee S.L."/>
            <person name="Chao H."/>
            <person name="Dinh H."/>
            <person name="Han Y."/>
            <person name="Doddapaneni H.V."/>
            <person name="Worley K.C."/>
            <person name="Muzny D.M."/>
            <person name="Ioannidis P."/>
            <person name="Waterhouse R.M."/>
            <person name="Zdobnov E.M."/>
            <person name="James P.J."/>
            <person name="Bagnall N.H."/>
            <person name="Kotze A.C."/>
            <person name="Gibbs R.A."/>
            <person name="Richards S."/>
            <person name="Batterham P."/>
            <person name="Gasser R.B."/>
        </authorList>
    </citation>
    <scope>NUCLEOTIDE SEQUENCE [LARGE SCALE GENOMIC DNA]</scope>
    <source>
        <strain evidence="5 6">LS</strain>
        <tissue evidence="5">Full body</tissue>
    </source>
</reference>
<evidence type="ECO:0000313" key="5">
    <source>
        <dbReference type="EMBL" id="KNC23219.1"/>
    </source>
</evidence>
<dbReference type="STRING" id="7375.A0A0L0BVF9"/>
<comment type="pathway">
    <text evidence="1">Cofactor biosynthesis; riboflavin biosynthesis; 2-hydroxy-3-oxobutyl phosphate from D-ribulose 5-phosphate: step 1/1.</text>
</comment>
<gene>
    <name evidence="5" type="ORF">FF38_11031</name>
</gene>
<keyword evidence="3" id="KW-0686">Riboflavin biosynthesis</keyword>
<dbReference type="Gene3D" id="3.90.870.10">
    <property type="entry name" value="DHBP synthase"/>
    <property type="match status" value="1"/>
</dbReference>
<proteinExistence type="predicted"/>
<dbReference type="InterPro" id="IPR000422">
    <property type="entry name" value="DHBP_synthase_RibB"/>
</dbReference>
<accession>A0A0L0BVF9</accession>
<dbReference type="GO" id="GO:0009231">
    <property type="term" value="P:riboflavin biosynthetic process"/>
    <property type="evidence" value="ECO:0007669"/>
    <property type="project" value="UniProtKB-UniPathway"/>
</dbReference>
<dbReference type="GO" id="GO:0046872">
    <property type="term" value="F:metal ion binding"/>
    <property type="evidence" value="ECO:0007669"/>
    <property type="project" value="UniProtKB-KW"/>
</dbReference>
<dbReference type="Pfam" id="PF00926">
    <property type="entry name" value="DHBP_synthase"/>
    <property type="match status" value="1"/>
</dbReference>
<name>A0A0L0BVF9_LUCCU</name>
<evidence type="ECO:0000313" key="6">
    <source>
        <dbReference type="Proteomes" id="UP000037069"/>
    </source>
</evidence>
<dbReference type="EC" id="4.1.99.12" evidence="2"/>
<dbReference type="GO" id="GO:0005829">
    <property type="term" value="C:cytosol"/>
    <property type="evidence" value="ECO:0007669"/>
    <property type="project" value="TreeGrafter"/>
</dbReference>
<evidence type="ECO:0000256" key="4">
    <source>
        <dbReference type="ARBA" id="ARBA00022723"/>
    </source>
</evidence>
<feature type="non-terminal residue" evidence="5">
    <location>
        <position position="81"/>
    </location>
</feature>
<evidence type="ECO:0000256" key="2">
    <source>
        <dbReference type="ARBA" id="ARBA00012153"/>
    </source>
</evidence>